<sequence length="1245" mass="137950">MSQKPRKTIRLLQDALLVARGLLPCGCVVTSVDSRNDEVTISLERVTSPAVADALSEGAAQGIGVDLHLYPPEVVGGLHIRGKVVKASKQSFSLRAKPGQPVIAQVQSLESQASTAQLLANPSGLEGLKRLFQSHSHRLLDRLLHDFVDTTQDKIQKALDDATDLREITRLKDMRFIVGSRRNQIFDDFAARFSANSAVLTADTGEQAKGSELHVLQQQVFEDWLDLQNVASRLLAKHRDLLFALNQLLNQVFGRDLKDASNPLAPAALCACLQYSADRLGIAREHRHVLYQAFQSALEQAWAPAMQSLIADLTRAGLHSLRYDQLPPNWSARDEDTEKPEPPKPAGAGGSASDADGPEPAPAPEPASHTPDQSLFRLMGLENHSNLGGWEQSSPQFSAHLRPKREDLLEKLRSRQPAISDAIREMAELDAEFGASIDQPTLAKADLVDQLFAPLQARNGMSEPLRDKLEQLRLPVFEVLLDTPEFLNQEDHPAREIVNDLMRLCFAERASTKSLESTVTAIIDELIHSETLDADQLDRLNGKLKVLVERQGQSFVRNSERLAKTLEGKERLRVTRQQVQRRLNAILGGRDVPRVLLDLLETGWEQLMVLAVLREGPQSDQYAELFDVVGLLLSWLAPEAQTEELAFERELESGPILTFIDRELRNVGDIGRFRSIMADLTGQLQQQKSISTVYVETYGDASEPAPGPEVDAGDRWTTRARELAVGDWVEITLDDDEKRKLRLVWGGEEVLRFVFLSPTGMSEISFEFPEFVQKLRTGEASLVDDGDIPFVDQSLFNMVQDVYRRLNFEATHDALTGCMHRRDFEKLVTAMLAQSDDGGATGALVVVDIDEFSVINTTYGANAGDQLLQATGELVTRHCRRLHPEPHAGRISGNEFAILISNPAIEDSLDFAENLRQDFEKQAFAHANAEFRATLSASVCPITPAALSAGDLLNSASLSLKSAKRRGGNLVELVSESTNTAKPETPQWVSEIDRSIRDGSLFLRAQPIVAIDGPANAGKSYELLLGLTDASGKQVSPQAYIEAAEQFRRSTRVDAWVVEQTLTWMQTHPEVLAGIDTLNVNLSGASLSDDGFMLELETRLKANRQHASKICFEVTETCAVSNLHYAADFMREMKRLDCRFALDDFGTGLSSYAYLQKLPVDYVKIDGIFVRDMATNLTNYAMVRSINELCHFLDLKTIAEYVEDMEILETLREIQVDYAQGFGIAKPRRLDSLTRDITASAGATL</sequence>
<comment type="caution">
    <text evidence="4">The sequence shown here is derived from an EMBL/GenBank/DDBJ whole genome shotgun (WGS) entry which is preliminary data.</text>
</comment>
<keyword evidence="5" id="KW-1185">Reference proteome</keyword>
<accession>A0ABU5NU92</accession>
<reference evidence="4 5" key="1">
    <citation type="submission" date="2023-12" db="EMBL/GenBank/DDBJ databases">
        <title>Marinobacter qingdaonensis sp. nov., isolated from the intertidal sediment of Qingdao, PR China.</title>
        <authorList>
            <person name="Li Y."/>
        </authorList>
    </citation>
    <scope>NUCLEOTIDE SEQUENCE [LARGE SCALE GENOMIC DNA]</scope>
    <source>
        <strain evidence="4 5">ASW11-75</strain>
    </source>
</reference>
<protein>
    <submittedName>
        <fullName evidence="4">DUF1631 family protein</fullName>
    </submittedName>
</protein>
<dbReference type="SUPFAM" id="SSF141868">
    <property type="entry name" value="EAL domain-like"/>
    <property type="match status" value="1"/>
</dbReference>
<dbReference type="InterPro" id="IPR000160">
    <property type="entry name" value="GGDEF_dom"/>
</dbReference>
<dbReference type="PROSITE" id="PS50887">
    <property type="entry name" value="GGDEF"/>
    <property type="match status" value="1"/>
</dbReference>
<dbReference type="RefSeq" id="WP_322853880.1">
    <property type="nucleotide sequence ID" value="NZ_JAYDCJ010000001.1"/>
</dbReference>
<dbReference type="Proteomes" id="UP001305746">
    <property type="component" value="Unassembled WGS sequence"/>
</dbReference>
<name>A0ABU5NU92_9GAMM</name>
<evidence type="ECO:0000259" key="2">
    <source>
        <dbReference type="PROSITE" id="PS50883"/>
    </source>
</evidence>
<evidence type="ECO:0000313" key="4">
    <source>
        <dbReference type="EMBL" id="MEA1079354.1"/>
    </source>
</evidence>
<dbReference type="InterPro" id="IPR001633">
    <property type="entry name" value="EAL_dom"/>
</dbReference>
<organism evidence="4 5">
    <name type="scientific">Marinobacter qingdaonensis</name>
    <dbReference type="NCBI Taxonomy" id="3108486"/>
    <lineage>
        <taxon>Bacteria</taxon>
        <taxon>Pseudomonadati</taxon>
        <taxon>Pseudomonadota</taxon>
        <taxon>Gammaproteobacteria</taxon>
        <taxon>Pseudomonadales</taxon>
        <taxon>Marinobacteraceae</taxon>
        <taxon>Marinobacter</taxon>
    </lineage>
</organism>
<evidence type="ECO:0000259" key="3">
    <source>
        <dbReference type="PROSITE" id="PS50887"/>
    </source>
</evidence>
<dbReference type="Pfam" id="PF00990">
    <property type="entry name" value="GGDEF"/>
    <property type="match status" value="1"/>
</dbReference>
<evidence type="ECO:0000256" key="1">
    <source>
        <dbReference type="SAM" id="MobiDB-lite"/>
    </source>
</evidence>
<dbReference type="Gene3D" id="3.20.20.450">
    <property type="entry name" value="EAL domain"/>
    <property type="match status" value="1"/>
</dbReference>
<dbReference type="PANTHER" id="PTHR33121">
    <property type="entry name" value="CYCLIC DI-GMP PHOSPHODIESTERASE PDEF"/>
    <property type="match status" value="1"/>
</dbReference>
<dbReference type="CDD" id="cd01948">
    <property type="entry name" value="EAL"/>
    <property type="match status" value="1"/>
</dbReference>
<feature type="region of interest" description="Disordered" evidence="1">
    <location>
        <begin position="327"/>
        <end position="372"/>
    </location>
</feature>
<feature type="compositionally biased region" description="Basic and acidic residues" evidence="1">
    <location>
        <begin position="332"/>
        <end position="342"/>
    </location>
</feature>
<feature type="domain" description="GGDEF" evidence="3">
    <location>
        <begin position="840"/>
        <end position="976"/>
    </location>
</feature>
<dbReference type="PANTHER" id="PTHR33121:SF23">
    <property type="entry name" value="CYCLIC DI-GMP PHOSPHODIESTERASE PDEB"/>
    <property type="match status" value="1"/>
</dbReference>
<dbReference type="InterPro" id="IPR043128">
    <property type="entry name" value="Rev_trsase/Diguanyl_cyclase"/>
</dbReference>
<dbReference type="SMART" id="SM00267">
    <property type="entry name" value="GGDEF"/>
    <property type="match status" value="1"/>
</dbReference>
<dbReference type="Gene3D" id="3.30.70.270">
    <property type="match status" value="1"/>
</dbReference>
<dbReference type="InterPro" id="IPR029787">
    <property type="entry name" value="Nucleotide_cyclase"/>
</dbReference>
<dbReference type="InterPro" id="IPR050706">
    <property type="entry name" value="Cyclic-di-GMP_PDE-like"/>
</dbReference>
<dbReference type="InterPro" id="IPR035919">
    <property type="entry name" value="EAL_sf"/>
</dbReference>
<dbReference type="PROSITE" id="PS50883">
    <property type="entry name" value="EAL"/>
    <property type="match status" value="1"/>
</dbReference>
<dbReference type="SMART" id="SM00052">
    <property type="entry name" value="EAL"/>
    <property type="match status" value="1"/>
</dbReference>
<dbReference type="CDD" id="cd01949">
    <property type="entry name" value="GGDEF"/>
    <property type="match status" value="1"/>
</dbReference>
<evidence type="ECO:0000313" key="5">
    <source>
        <dbReference type="Proteomes" id="UP001305746"/>
    </source>
</evidence>
<dbReference type="SUPFAM" id="SSF55073">
    <property type="entry name" value="Nucleotide cyclase"/>
    <property type="match status" value="1"/>
</dbReference>
<dbReference type="NCBIfam" id="TIGR00254">
    <property type="entry name" value="GGDEF"/>
    <property type="match status" value="1"/>
</dbReference>
<feature type="domain" description="EAL" evidence="2">
    <location>
        <begin position="985"/>
        <end position="1241"/>
    </location>
</feature>
<dbReference type="InterPro" id="IPR012434">
    <property type="entry name" value="DUF1631"/>
</dbReference>
<dbReference type="Pfam" id="PF00563">
    <property type="entry name" value="EAL"/>
    <property type="match status" value="1"/>
</dbReference>
<proteinExistence type="predicted"/>
<dbReference type="EMBL" id="JAYDCJ010000001">
    <property type="protein sequence ID" value="MEA1079354.1"/>
    <property type="molecule type" value="Genomic_DNA"/>
</dbReference>
<gene>
    <name evidence="4" type="ORF">U5822_01650</name>
</gene>
<dbReference type="Pfam" id="PF07793">
    <property type="entry name" value="DUF1631"/>
    <property type="match status" value="1"/>
</dbReference>